<dbReference type="AlphaFoldDB" id="A0A520KQR9"/>
<feature type="domain" description="4Fe-4S ferredoxin-type" evidence="3">
    <location>
        <begin position="2"/>
        <end position="31"/>
    </location>
</feature>
<sequence>MPRITINQDLCNKCNSCVEVCPAEIFASNKEDIPIFMDSIADEFCISCGHCVAICPKNAINHKNFQEGQVTPIKKELIPSSDQIKEILRSIRSIREFKDKPVEKELIEKIIDVARFAPSATNFQTTEYVVVQNKEVLTKIINLTYSYLAKMSKLLHNQIVSSLIRIVLPKNAKEIISYRQKFDRYVKAYKLGKDKILYNAPVLILFHADKKTPFADVNANLALHNAYVYCWSLGLGSFYTGFVVQASHYNTEIKRLVSISTSNKIYGGLAIGYPKVKYNKWVERKKPRIKWV</sequence>
<reference evidence="4 5" key="1">
    <citation type="journal article" date="2019" name="Nat. Microbiol.">
        <title>Wide diversity of methane and short-chain alkane metabolisms in uncultured archaea.</title>
        <authorList>
            <person name="Borrel G."/>
            <person name="Adam P.S."/>
            <person name="McKay L.J."/>
            <person name="Chen L.X."/>
            <person name="Sierra-Garcia I.N."/>
            <person name="Sieber C.M."/>
            <person name="Letourneur Q."/>
            <person name="Ghozlane A."/>
            <person name="Andersen G.L."/>
            <person name="Li W.J."/>
            <person name="Hallam S.J."/>
            <person name="Muyzer G."/>
            <person name="de Oliveira V.M."/>
            <person name="Inskeep W.P."/>
            <person name="Banfield J.F."/>
            <person name="Gribaldo S."/>
        </authorList>
    </citation>
    <scope>NUCLEOTIDE SEQUENCE [LARGE SCALE GENOMIC DNA]</scope>
    <source>
        <strain evidence="4">NM1a</strain>
    </source>
</reference>
<dbReference type="PROSITE" id="PS51379">
    <property type="entry name" value="4FE4S_FER_2"/>
    <property type="match status" value="2"/>
</dbReference>
<dbReference type="PROSITE" id="PS00198">
    <property type="entry name" value="4FE4S_FER_1"/>
    <property type="match status" value="2"/>
</dbReference>
<dbReference type="Pfam" id="PF00881">
    <property type="entry name" value="Nitroreductase"/>
    <property type="match status" value="1"/>
</dbReference>
<dbReference type="InterPro" id="IPR029479">
    <property type="entry name" value="Nitroreductase"/>
</dbReference>
<evidence type="ECO:0000256" key="2">
    <source>
        <dbReference type="ARBA" id="ARBA00023002"/>
    </source>
</evidence>
<name>A0A520KQR9_METT2</name>
<dbReference type="InterPro" id="IPR000415">
    <property type="entry name" value="Nitroreductase-like"/>
</dbReference>
<dbReference type="SUPFAM" id="SSF55469">
    <property type="entry name" value="FMN-dependent nitroreductase-like"/>
    <property type="match status" value="1"/>
</dbReference>
<evidence type="ECO:0000256" key="1">
    <source>
        <dbReference type="ARBA" id="ARBA00007118"/>
    </source>
</evidence>
<accession>A0A520KQR9</accession>
<dbReference type="GO" id="GO:0016491">
    <property type="term" value="F:oxidoreductase activity"/>
    <property type="evidence" value="ECO:0007669"/>
    <property type="project" value="UniProtKB-KW"/>
</dbReference>
<evidence type="ECO:0000259" key="3">
    <source>
        <dbReference type="PROSITE" id="PS51379"/>
    </source>
</evidence>
<evidence type="ECO:0000313" key="4">
    <source>
        <dbReference type="EMBL" id="RZN63878.1"/>
    </source>
</evidence>
<organism evidence="4 5">
    <name type="scientific">Methanoliparum thermophilum</name>
    <dbReference type="NCBI Taxonomy" id="2491083"/>
    <lineage>
        <taxon>Archaea</taxon>
        <taxon>Methanobacteriati</taxon>
        <taxon>Methanobacteriota</taxon>
        <taxon>Candidatus Methanoliparia</taxon>
        <taxon>Candidatus Methanoliparales</taxon>
        <taxon>Candidatus Methanoliparaceae</taxon>
        <taxon>Candidatus Methanoliparum</taxon>
    </lineage>
</organism>
<feature type="domain" description="4Fe-4S ferredoxin-type" evidence="3">
    <location>
        <begin position="33"/>
        <end position="65"/>
    </location>
</feature>
<dbReference type="EMBL" id="RXIF01000012">
    <property type="protein sequence ID" value="RZN63878.1"/>
    <property type="molecule type" value="Genomic_DNA"/>
</dbReference>
<dbReference type="InterPro" id="IPR017900">
    <property type="entry name" value="4Fe4S_Fe_S_CS"/>
</dbReference>
<dbReference type="Gene3D" id="3.30.70.20">
    <property type="match status" value="1"/>
</dbReference>
<comment type="similarity">
    <text evidence="1">Belongs to the nitroreductase family.</text>
</comment>
<dbReference type="PANTHER" id="PTHR43673:SF10">
    <property type="entry name" value="NADH DEHYDROGENASE_NAD(P)H NITROREDUCTASE XCC3605-RELATED"/>
    <property type="match status" value="1"/>
</dbReference>
<comment type="caution">
    <text evidence="4">The sequence shown here is derived from an EMBL/GenBank/DDBJ whole genome shotgun (WGS) entry which is preliminary data.</text>
</comment>
<dbReference type="PANTHER" id="PTHR43673">
    <property type="entry name" value="NAD(P)H NITROREDUCTASE YDGI-RELATED"/>
    <property type="match status" value="1"/>
</dbReference>
<proteinExistence type="inferred from homology"/>
<protein>
    <submittedName>
        <fullName evidence="4">4Fe-4S dicluster domain-containing protein</fullName>
    </submittedName>
</protein>
<keyword evidence="2" id="KW-0560">Oxidoreductase</keyword>
<dbReference type="Pfam" id="PF13187">
    <property type="entry name" value="Fer4_9"/>
    <property type="match status" value="1"/>
</dbReference>
<dbReference type="Proteomes" id="UP000317158">
    <property type="component" value="Unassembled WGS sequence"/>
</dbReference>
<evidence type="ECO:0000313" key="5">
    <source>
        <dbReference type="Proteomes" id="UP000317158"/>
    </source>
</evidence>
<dbReference type="Gene3D" id="3.40.109.10">
    <property type="entry name" value="NADH Oxidase"/>
    <property type="match status" value="1"/>
</dbReference>
<dbReference type="InterPro" id="IPR017896">
    <property type="entry name" value="4Fe4S_Fe-S-bd"/>
</dbReference>
<gene>
    <name evidence="4" type="ORF">EF806_06520</name>
</gene>
<dbReference type="CDD" id="cd02143">
    <property type="entry name" value="nitroreductase_FeS-like"/>
    <property type="match status" value="1"/>
</dbReference>
<dbReference type="SUPFAM" id="SSF54862">
    <property type="entry name" value="4Fe-4S ferredoxins"/>
    <property type="match status" value="1"/>
</dbReference>